<keyword evidence="3" id="KW-0281">Fimbrium</keyword>
<comment type="caution">
    <text evidence="7">The sequence shown here is derived from an EMBL/GenBank/DDBJ whole genome shotgun (WGS) entry which is preliminary data.</text>
</comment>
<dbReference type="Gene3D" id="2.60.40.1090">
    <property type="entry name" value="Fimbrial-type adhesion domain"/>
    <property type="match status" value="2"/>
</dbReference>
<dbReference type="Pfam" id="PF00419">
    <property type="entry name" value="Fimbrial"/>
    <property type="match status" value="1"/>
</dbReference>
<proteinExistence type="inferred from homology"/>
<evidence type="ECO:0000256" key="1">
    <source>
        <dbReference type="ARBA" id="ARBA00004561"/>
    </source>
</evidence>
<comment type="subcellular location">
    <subcellularLocation>
        <location evidence="1">Fimbrium</location>
    </subcellularLocation>
</comment>
<evidence type="ECO:0000313" key="7">
    <source>
        <dbReference type="EMBL" id="VUS90458.1"/>
    </source>
</evidence>
<evidence type="ECO:0000259" key="5">
    <source>
        <dbReference type="Pfam" id="PF00419"/>
    </source>
</evidence>
<dbReference type="InterPro" id="IPR050263">
    <property type="entry name" value="Bact_Fimbrial_Adh_Pro"/>
</dbReference>
<organism evidence="7 8">
    <name type="scientific">Klebsiella spallanzanii</name>
    <dbReference type="NCBI Taxonomy" id="2587528"/>
    <lineage>
        <taxon>Bacteria</taxon>
        <taxon>Pseudomonadati</taxon>
        <taxon>Pseudomonadota</taxon>
        <taxon>Gammaproteobacteria</taxon>
        <taxon>Enterobacterales</taxon>
        <taxon>Enterobacteriaceae</taxon>
        <taxon>Klebsiella/Raoultella group</taxon>
        <taxon>Klebsiella</taxon>
    </lineage>
</organism>
<dbReference type="Pfam" id="PF09160">
    <property type="entry name" value="FimH_man-bind"/>
    <property type="match status" value="1"/>
</dbReference>
<feature type="chain" id="PRO_5045740283" evidence="4">
    <location>
        <begin position="27"/>
        <end position="317"/>
    </location>
</feature>
<dbReference type="PANTHER" id="PTHR33420">
    <property type="entry name" value="FIMBRIAL SUBUNIT ELFA-RELATED"/>
    <property type="match status" value="1"/>
</dbReference>
<dbReference type="Proteomes" id="UP000317652">
    <property type="component" value="Unassembled WGS sequence"/>
</dbReference>
<evidence type="ECO:0000256" key="3">
    <source>
        <dbReference type="ARBA" id="ARBA00023263"/>
    </source>
</evidence>
<feature type="domain" description="FimH mannose-binding" evidence="6">
    <location>
        <begin position="42"/>
        <end position="184"/>
    </location>
</feature>
<name>A0ABY6VIK0_9ENTR</name>
<feature type="domain" description="Fimbrial-type adhesion" evidence="5">
    <location>
        <begin position="215"/>
        <end position="312"/>
    </location>
</feature>
<dbReference type="PANTHER" id="PTHR33420:SF14">
    <property type="entry name" value="TYPE 1 FIMBRIN D-MANNOSE SPECIFIC ADHESIN"/>
    <property type="match status" value="1"/>
</dbReference>
<protein>
    <submittedName>
        <fullName evidence="7">S-fimbrial protein subunit SfaH</fullName>
    </submittedName>
</protein>
<dbReference type="EMBL" id="CABGGS010000045">
    <property type="protein sequence ID" value="VUS90458.1"/>
    <property type="molecule type" value="Genomic_DNA"/>
</dbReference>
<evidence type="ECO:0000259" key="6">
    <source>
        <dbReference type="Pfam" id="PF09160"/>
    </source>
</evidence>
<dbReference type="InterPro" id="IPR008966">
    <property type="entry name" value="Adhesion_dom_sf"/>
</dbReference>
<comment type="similarity">
    <text evidence="2">Belongs to the fimbrial protein family.</text>
</comment>
<dbReference type="InterPro" id="IPR036937">
    <property type="entry name" value="Adhesion_dom_fimbrial_sf"/>
</dbReference>
<dbReference type="InterPro" id="IPR015243">
    <property type="entry name" value="FimH_man-bd"/>
</dbReference>
<evidence type="ECO:0000256" key="2">
    <source>
        <dbReference type="ARBA" id="ARBA00006671"/>
    </source>
</evidence>
<keyword evidence="4" id="KW-0732">Signal</keyword>
<sequence>MHLIYFMRVFIIASVAQLTWINCASAFTCYDATGNTLNSGAVTATANVYVNLQPSVAVGQNLVVDLSSSIFCRNDNPNTRNDNVSMLKGSAYGGVLTNFTGTMRYYGSSYPFPLNSATGTHNFTSGSYTPWNTQLYLTPLTSAASAAGGIAIESGTMFASLVMYQVGSDKTNGGNVRTATFTWNLYANNSVVVPTGGCDVSARNVAVTLPEYPGSAVAVPLTVHCGSNQSLSFYLSGNTATSNDIFLNTYSGTSTASGVGIQLLRNGSAIPANQNVSLGTVGTSSVSLGLTANYARTSGQVTAGGVQSIIGVNFVYD</sequence>
<gene>
    <name evidence="7" type="primary">sfaH_4</name>
    <name evidence="7" type="ORF">SB6411_03505</name>
</gene>
<dbReference type="InterPro" id="IPR000259">
    <property type="entry name" value="Adhesion_dom_fimbrial"/>
</dbReference>
<evidence type="ECO:0000256" key="4">
    <source>
        <dbReference type="SAM" id="SignalP"/>
    </source>
</evidence>
<reference evidence="7 8" key="1">
    <citation type="submission" date="2019-07" db="EMBL/GenBank/DDBJ databases">
        <authorList>
            <person name="Brisse S."/>
            <person name="Rodrigues C."/>
            <person name="Thorpe H."/>
        </authorList>
    </citation>
    <scope>NUCLEOTIDE SEQUENCE [LARGE SCALE GENOMIC DNA]</scope>
    <source>
        <strain evidence="7">SB6411</strain>
    </source>
</reference>
<evidence type="ECO:0000313" key="8">
    <source>
        <dbReference type="Proteomes" id="UP000317652"/>
    </source>
</evidence>
<dbReference type="SUPFAM" id="SSF49401">
    <property type="entry name" value="Bacterial adhesins"/>
    <property type="match status" value="2"/>
</dbReference>
<feature type="signal peptide" evidence="4">
    <location>
        <begin position="1"/>
        <end position="26"/>
    </location>
</feature>
<accession>A0ABY6VIK0</accession>
<dbReference type="CDD" id="cd10466">
    <property type="entry name" value="FimH_man-bind"/>
    <property type="match status" value="1"/>
</dbReference>
<keyword evidence="8" id="KW-1185">Reference proteome</keyword>